<dbReference type="InterPro" id="IPR019692">
    <property type="entry name" value="CFP-6_PH"/>
</dbReference>
<evidence type="ECO:0000313" key="4">
    <source>
        <dbReference type="Proteomes" id="UP000198546"/>
    </source>
</evidence>
<keyword evidence="4" id="KW-1185">Reference proteome</keyword>
<gene>
    <name evidence="3" type="ORF">SAMN04489747_0277</name>
</gene>
<keyword evidence="1" id="KW-0812">Transmembrane</keyword>
<keyword evidence="1" id="KW-1133">Transmembrane helix</keyword>
<dbReference type="AlphaFoldDB" id="A0A1G6SD12"/>
<sequence>MNPPVDTVLMGEEHGGTVGVVVGLVRRRFHLASAVFWAVGGAFFLVTADGWFELALGAVWLVLSPLNVFLAVRQNGLKLVVDDRGLRTHGELSGWTAVPWSAVAGMELEENGRVLRITAPGGIHRRGRVVDRDVHRFTQFSDLPTSTTRLLQYLEFRRARAGATPT</sequence>
<feature type="transmembrane region" description="Helical" evidence="1">
    <location>
        <begin position="54"/>
        <end position="72"/>
    </location>
</feature>
<evidence type="ECO:0000313" key="3">
    <source>
        <dbReference type="EMBL" id="SDD14096.1"/>
    </source>
</evidence>
<dbReference type="Pfam" id="PF10756">
    <property type="entry name" value="bPH_6"/>
    <property type="match status" value="1"/>
</dbReference>
<evidence type="ECO:0000256" key="1">
    <source>
        <dbReference type="SAM" id="Phobius"/>
    </source>
</evidence>
<feature type="domain" description="Low molecular weight protein antigen 6 PH" evidence="2">
    <location>
        <begin position="78"/>
        <end position="121"/>
    </location>
</feature>
<keyword evidence="1" id="KW-0472">Membrane</keyword>
<accession>A0A1G6SD12</accession>
<dbReference type="STRING" id="675864.SAMN04489747_0277"/>
<reference evidence="3 4" key="1">
    <citation type="submission" date="2016-10" db="EMBL/GenBank/DDBJ databases">
        <authorList>
            <person name="de Groot N.N."/>
        </authorList>
    </citation>
    <scope>NUCLEOTIDE SEQUENCE [LARGE SCALE GENOMIC DNA]</scope>
    <source>
        <strain evidence="3 4">MON 2.2</strain>
    </source>
</reference>
<name>A0A1G6SD12_9ACTN</name>
<dbReference type="Proteomes" id="UP000198546">
    <property type="component" value="Chromosome i"/>
</dbReference>
<feature type="transmembrane region" description="Helical" evidence="1">
    <location>
        <begin position="29"/>
        <end position="48"/>
    </location>
</feature>
<organism evidence="3 4">
    <name type="scientific">Auraticoccus monumenti</name>
    <dbReference type="NCBI Taxonomy" id="675864"/>
    <lineage>
        <taxon>Bacteria</taxon>
        <taxon>Bacillati</taxon>
        <taxon>Actinomycetota</taxon>
        <taxon>Actinomycetes</taxon>
        <taxon>Propionibacteriales</taxon>
        <taxon>Propionibacteriaceae</taxon>
        <taxon>Auraticoccus</taxon>
    </lineage>
</organism>
<dbReference type="RefSeq" id="WP_090589898.1">
    <property type="nucleotide sequence ID" value="NZ_LT629688.1"/>
</dbReference>
<protein>
    <submittedName>
        <fullName evidence="3">PH domain-containing protein</fullName>
    </submittedName>
</protein>
<dbReference type="EMBL" id="LT629688">
    <property type="protein sequence ID" value="SDD14096.1"/>
    <property type="molecule type" value="Genomic_DNA"/>
</dbReference>
<evidence type="ECO:0000259" key="2">
    <source>
        <dbReference type="Pfam" id="PF10756"/>
    </source>
</evidence>
<proteinExistence type="predicted"/>